<dbReference type="PANTHER" id="PTHR36838:SF1">
    <property type="entry name" value="SLR1864 PROTEIN"/>
    <property type="match status" value="1"/>
</dbReference>
<dbReference type="InterPro" id="IPR004776">
    <property type="entry name" value="Mem_transp_PIN-like"/>
</dbReference>
<feature type="transmembrane region" description="Helical" evidence="8">
    <location>
        <begin position="288"/>
        <end position="310"/>
    </location>
</feature>
<dbReference type="GO" id="GO:0055085">
    <property type="term" value="P:transmembrane transport"/>
    <property type="evidence" value="ECO:0007669"/>
    <property type="project" value="InterPro"/>
</dbReference>
<dbReference type="AlphaFoldDB" id="A0A1L8CSD6"/>
<keyword evidence="7 8" id="KW-0472">Membrane</keyword>
<evidence type="ECO:0000256" key="5">
    <source>
        <dbReference type="ARBA" id="ARBA00022692"/>
    </source>
</evidence>
<evidence type="ECO:0000256" key="1">
    <source>
        <dbReference type="ARBA" id="ARBA00004651"/>
    </source>
</evidence>
<evidence type="ECO:0000256" key="7">
    <source>
        <dbReference type="ARBA" id="ARBA00023136"/>
    </source>
</evidence>
<dbReference type="Gene3D" id="1.20.1530.20">
    <property type="match status" value="1"/>
</dbReference>
<dbReference type="Proteomes" id="UP000187485">
    <property type="component" value="Unassembled WGS sequence"/>
</dbReference>
<keyword evidence="10" id="KW-1185">Reference proteome</keyword>
<feature type="transmembrane region" description="Helical" evidence="8">
    <location>
        <begin position="168"/>
        <end position="191"/>
    </location>
</feature>
<keyword evidence="3" id="KW-0813">Transport</keyword>
<feature type="transmembrane region" description="Helical" evidence="8">
    <location>
        <begin position="66"/>
        <end position="86"/>
    </location>
</feature>
<evidence type="ECO:0008006" key="11">
    <source>
        <dbReference type="Google" id="ProtNLM"/>
    </source>
</evidence>
<keyword evidence="5 8" id="KW-0812">Transmembrane</keyword>
<dbReference type="EMBL" id="BDJK01000004">
    <property type="protein sequence ID" value="GAV21729.1"/>
    <property type="molecule type" value="Genomic_DNA"/>
</dbReference>
<dbReference type="Pfam" id="PF03547">
    <property type="entry name" value="Mem_trans"/>
    <property type="match status" value="1"/>
</dbReference>
<feature type="transmembrane region" description="Helical" evidence="8">
    <location>
        <begin position="6"/>
        <end position="22"/>
    </location>
</feature>
<keyword evidence="4" id="KW-1003">Cell membrane</keyword>
<evidence type="ECO:0000256" key="4">
    <source>
        <dbReference type="ARBA" id="ARBA00022475"/>
    </source>
</evidence>
<feature type="transmembrane region" description="Helical" evidence="8">
    <location>
        <begin position="128"/>
        <end position="147"/>
    </location>
</feature>
<feature type="transmembrane region" description="Helical" evidence="8">
    <location>
        <begin position="228"/>
        <end position="249"/>
    </location>
</feature>
<evidence type="ECO:0000256" key="3">
    <source>
        <dbReference type="ARBA" id="ARBA00022448"/>
    </source>
</evidence>
<feature type="transmembrane region" description="Helical" evidence="8">
    <location>
        <begin position="197"/>
        <end position="216"/>
    </location>
</feature>
<feature type="transmembrane region" description="Helical" evidence="8">
    <location>
        <begin position="98"/>
        <end position="116"/>
    </location>
</feature>
<dbReference type="OrthoDB" id="9798064at2"/>
<feature type="transmembrane region" description="Helical" evidence="8">
    <location>
        <begin position="255"/>
        <end position="276"/>
    </location>
</feature>
<proteinExistence type="inferred from homology"/>
<evidence type="ECO:0000256" key="2">
    <source>
        <dbReference type="ARBA" id="ARBA00010145"/>
    </source>
</evidence>
<name>A0A1L8CSD6_9THEO</name>
<dbReference type="RefSeq" id="WP_075858181.1">
    <property type="nucleotide sequence ID" value="NZ_BDJK01000004.1"/>
</dbReference>
<gene>
    <name evidence="9" type="ORF">cpu_02390</name>
</gene>
<evidence type="ECO:0000256" key="8">
    <source>
        <dbReference type="SAM" id="Phobius"/>
    </source>
</evidence>
<evidence type="ECO:0000313" key="10">
    <source>
        <dbReference type="Proteomes" id="UP000187485"/>
    </source>
</evidence>
<reference evidence="10" key="1">
    <citation type="submission" date="2016-12" db="EMBL/GenBank/DDBJ databases">
        <title>Draft Genome Sequences od Carboxydothermus pertinax and islandicus, Hydrogenogenic Carboxydotrophic Bacteria.</title>
        <authorList>
            <person name="Fukuyama Y."/>
            <person name="Ohmae K."/>
            <person name="Yoneda Y."/>
            <person name="Yoshida T."/>
            <person name="Sako Y."/>
        </authorList>
    </citation>
    <scope>NUCLEOTIDE SEQUENCE [LARGE SCALE GENOMIC DNA]</scope>
    <source>
        <strain evidence="10">Ug1</strain>
    </source>
</reference>
<comment type="subcellular location">
    <subcellularLocation>
        <location evidence="1">Cell membrane</location>
        <topology evidence="1">Multi-pass membrane protein</topology>
    </subcellularLocation>
</comment>
<dbReference type="PANTHER" id="PTHR36838">
    <property type="entry name" value="AUXIN EFFLUX CARRIER FAMILY PROTEIN"/>
    <property type="match status" value="1"/>
</dbReference>
<accession>A0A1L8CSD6</accession>
<evidence type="ECO:0000313" key="9">
    <source>
        <dbReference type="EMBL" id="GAV21729.1"/>
    </source>
</evidence>
<feature type="transmembrane region" description="Helical" evidence="8">
    <location>
        <begin position="34"/>
        <end position="54"/>
    </location>
</feature>
<keyword evidence="6 8" id="KW-1133">Transmembrane helix</keyword>
<evidence type="ECO:0000256" key="6">
    <source>
        <dbReference type="ARBA" id="ARBA00022989"/>
    </source>
</evidence>
<organism evidence="9 10">
    <name type="scientific">Carboxydothermus pertinax</name>
    <dbReference type="NCBI Taxonomy" id="870242"/>
    <lineage>
        <taxon>Bacteria</taxon>
        <taxon>Bacillati</taxon>
        <taxon>Bacillota</taxon>
        <taxon>Clostridia</taxon>
        <taxon>Thermoanaerobacterales</taxon>
        <taxon>Thermoanaerobacteraceae</taxon>
        <taxon>Carboxydothermus</taxon>
    </lineage>
</organism>
<comment type="similarity">
    <text evidence="2">Belongs to the auxin efflux carrier (TC 2.A.69) family.</text>
</comment>
<comment type="caution">
    <text evidence="9">The sequence shown here is derived from an EMBL/GenBank/DDBJ whole genome shotgun (WGS) entry which is preliminary data.</text>
</comment>
<dbReference type="InterPro" id="IPR038770">
    <property type="entry name" value="Na+/solute_symporter_sf"/>
</dbReference>
<dbReference type="GO" id="GO:0005886">
    <property type="term" value="C:plasma membrane"/>
    <property type="evidence" value="ECO:0007669"/>
    <property type="project" value="UniProtKB-SubCell"/>
</dbReference>
<dbReference type="STRING" id="870242.cpu_02390"/>
<sequence>MTAVLNQVLVFGVFLLLGFILKKKGFFNEITDKAFGDLVVFITLPSLIISAMQFPFSKKLLLESLILLAISFSYYLLVTIFAEVVVKYFRLSRGTAGVYKFIIIFSNVGFMGYPLLHAIYGEIGVFQAAIYNIGFQVFNWTVGIALLKGESIKSIFSWEQVKMMFVNPGIIAVAIGLSLFSFSIKLPPFLAEALKEIGAITMPLSMILVGSILGELPAREIFSDFKLWVLGIIRLIILPALTFVILFFLGIRGVLLAIPVILAAMPAAANTAIFANKYGGDAVKGAQGVFISTVLSLITLLGWIYLLSYFKII</sequence>
<protein>
    <recommendedName>
        <fullName evidence="11">Transporter</fullName>
    </recommendedName>
</protein>